<reference evidence="1" key="1">
    <citation type="submission" date="2024-09" db="EMBL/GenBank/DDBJ databases">
        <title>Black Yeasts Isolated from many extreme environments.</title>
        <authorList>
            <person name="Coleine C."/>
            <person name="Stajich J.E."/>
            <person name="Selbmann L."/>
        </authorList>
    </citation>
    <scope>NUCLEOTIDE SEQUENCE</scope>
    <source>
        <strain evidence="1">CCFEE 5737</strain>
    </source>
</reference>
<evidence type="ECO:0000313" key="1">
    <source>
        <dbReference type="EMBL" id="KAK3079251.1"/>
    </source>
</evidence>
<dbReference type="EMBL" id="JAWDJW010001269">
    <property type="protein sequence ID" value="KAK3079251.1"/>
    <property type="molecule type" value="Genomic_DNA"/>
</dbReference>
<evidence type="ECO:0000313" key="2">
    <source>
        <dbReference type="Proteomes" id="UP001186974"/>
    </source>
</evidence>
<keyword evidence="2" id="KW-1185">Reference proteome</keyword>
<gene>
    <name evidence="1" type="ORF">LTS18_005347</name>
</gene>
<dbReference type="Proteomes" id="UP001186974">
    <property type="component" value="Unassembled WGS sequence"/>
</dbReference>
<sequence>FPSNTAPLAEESDSDENHKDPPGRAARELQEIFDREVQEESDGEGGAYLPDQRNPPLHNRQGPIVIDDDDDDDDKEPAAPIRGDRQLMLDPPVGIYLALVAYKYRQTPD</sequence>
<proteinExistence type="predicted"/>
<protein>
    <submittedName>
        <fullName evidence="1">Uncharacterized protein</fullName>
    </submittedName>
</protein>
<name>A0ACC3DRA5_9PEZI</name>
<feature type="non-terminal residue" evidence="1">
    <location>
        <position position="1"/>
    </location>
</feature>
<accession>A0ACC3DRA5</accession>
<comment type="caution">
    <text evidence="1">The sequence shown here is derived from an EMBL/GenBank/DDBJ whole genome shotgun (WGS) entry which is preliminary data.</text>
</comment>
<organism evidence="1 2">
    <name type="scientific">Coniosporium uncinatum</name>
    <dbReference type="NCBI Taxonomy" id="93489"/>
    <lineage>
        <taxon>Eukaryota</taxon>
        <taxon>Fungi</taxon>
        <taxon>Dikarya</taxon>
        <taxon>Ascomycota</taxon>
        <taxon>Pezizomycotina</taxon>
        <taxon>Dothideomycetes</taxon>
        <taxon>Dothideomycetes incertae sedis</taxon>
        <taxon>Coniosporium</taxon>
    </lineage>
</organism>